<evidence type="ECO:0000256" key="5">
    <source>
        <dbReference type="ARBA" id="ARBA00022801"/>
    </source>
</evidence>
<feature type="signal peptide" evidence="9">
    <location>
        <begin position="1"/>
        <end position="25"/>
    </location>
</feature>
<evidence type="ECO:0000259" key="10">
    <source>
        <dbReference type="Pfam" id="PF00675"/>
    </source>
</evidence>
<dbReference type="PROSITE" id="PS00143">
    <property type="entry name" value="INSULINASE"/>
    <property type="match status" value="1"/>
</dbReference>
<keyword evidence="9" id="KW-0732">Signal</keyword>
<proteinExistence type="inferred from homology"/>
<gene>
    <name evidence="12" type="ORF">K1X11_021865</name>
</gene>
<evidence type="ECO:0000313" key="12">
    <source>
        <dbReference type="EMBL" id="WRQ87470.1"/>
    </source>
</evidence>
<dbReference type="PANTHER" id="PTHR43690:SF17">
    <property type="entry name" value="PROTEIN YHJJ"/>
    <property type="match status" value="1"/>
</dbReference>
<accession>A0ABZ1C7V3</accession>
<dbReference type="SUPFAM" id="SSF63411">
    <property type="entry name" value="LuxS/MPP-like metallohydrolase"/>
    <property type="match status" value="4"/>
</dbReference>
<dbReference type="Pfam" id="PF05193">
    <property type="entry name" value="Peptidase_M16_C"/>
    <property type="match status" value="2"/>
</dbReference>
<evidence type="ECO:0000256" key="1">
    <source>
        <dbReference type="ARBA" id="ARBA00001947"/>
    </source>
</evidence>
<evidence type="ECO:0000259" key="11">
    <source>
        <dbReference type="Pfam" id="PF05193"/>
    </source>
</evidence>
<protein>
    <submittedName>
        <fullName evidence="12">Insulinase family protein</fullName>
    </submittedName>
</protein>
<keyword evidence="13" id="KW-1185">Reference proteome</keyword>
<evidence type="ECO:0000256" key="6">
    <source>
        <dbReference type="ARBA" id="ARBA00022833"/>
    </source>
</evidence>
<keyword evidence="6" id="KW-0862">Zinc</keyword>
<keyword evidence="4" id="KW-0479">Metal-binding</keyword>
<reference evidence="12 13" key="1">
    <citation type="submission" date="2023-12" db="EMBL/GenBank/DDBJ databases">
        <title>Description of an unclassified Opitutus bacterium of Verrucomicrobiota.</title>
        <authorList>
            <person name="Zhang D.-F."/>
        </authorList>
    </citation>
    <scope>NUCLEOTIDE SEQUENCE [LARGE SCALE GENOMIC DNA]</scope>
    <source>
        <strain evidence="12 13">WL0086</strain>
    </source>
</reference>
<evidence type="ECO:0000256" key="2">
    <source>
        <dbReference type="ARBA" id="ARBA00007261"/>
    </source>
</evidence>
<name>A0ABZ1C7V3_9BACT</name>
<feature type="domain" description="Peptidase M16 C-terminal" evidence="11">
    <location>
        <begin position="692"/>
        <end position="861"/>
    </location>
</feature>
<feature type="domain" description="Peptidase M16 N-terminal" evidence="10">
    <location>
        <begin position="57"/>
        <end position="175"/>
    </location>
</feature>
<dbReference type="InterPro" id="IPR007863">
    <property type="entry name" value="Peptidase_M16_C"/>
</dbReference>
<sequence length="939" mass="103894">MRSLSLRPFLAAVASCLLPLTALHAAWLPEIEGLPYDPILSSGQLDNGMRYLHAQTTDKNNRVSVRLIVNAGSNHEEDDELGYAHFVEHMAFNGTRNFPADTLRATLARAGVRIGPEVNAFTSPSHTVYQLDLPNDDPATFELALQVMRDWCDGLKIEAREVKREAKVILAEINARGLVAGPFAQERMGFVYPDHPLGERNPAGTPHSVDRARADDLRDFYERWYRPDNVVLAIVADKPSAEIDAAVARHFGSFRARGPLAPQPSAPPAVNPSSPRLHWTQIGPIKSFNFEIIHTRPTPATDSVENFRQSLITQLALQVIQSRLNRQVLFAPSEVERLQIYEASPSPDVAELTLSVSGRPEHWKTLLHTLLTEYRGLRKYGFLPEEVADAREVLLNRITYEESHPSHADVPAYASRLTDAVRYQRVLPADATTHALAREILPTLTPETCREALADYLATGQARYFIYGDLGEAGMSKNLVEALQEGTRLELTPPSVNEDLEFPYTSFGEPAAIVSERTDPATDVEQVHYANGVTFNFKPTSFEQDTVEFIVRLKNGGHLRTDPAQPGVPEVAEAALIAGGLGQLDIAGITRALDGHAAEITFAVTEDALLFTGSTEREQLPLLCRIVAAYLTDPALAENAVSHAVAESIAAADRAFNQAEASLAANFHYALAHEDPRLAAPLEDDLKNILPADLRAWLEPQFAALPIEVSIVGDINSDLARDAVAATFGSLPPRQPLPAPPPFNWLREDQTFHASSYSQRAATAVLWPIPVDGSVRQRRELELLSKCVGERVVERLREDTGLTYSPRIETFFPETDDSVGYLRFSLITQLRYVERAAREIRKVGDQLASRGIDDDLLLQALNPALNSLDAQLRSNRYWLHSVLDGLSEHPEQLTYADSRRTDLESISAQRLSELARQYLDKNQAIELYAGTGEKGKSMF</sequence>
<dbReference type="Proteomes" id="UP000738431">
    <property type="component" value="Chromosome"/>
</dbReference>
<dbReference type="InterPro" id="IPR001431">
    <property type="entry name" value="Pept_M16_Zn_BS"/>
</dbReference>
<dbReference type="Pfam" id="PF00675">
    <property type="entry name" value="Peptidase_M16"/>
    <property type="match status" value="1"/>
</dbReference>
<dbReference type="InterPro" id="IPR011765">
    <property type="entry name" value="Pept_M16_N"/>
</dbReference>
<keyword evidence="7" id="KW-0482">Metalloprotease</keyword>
<dbReference type="InterPro" id="IPR050626">
    <property type="entry name" value="Peptidase_M16"/>
</dbReference>
<keyword evidence="5" id="KW-0378">Hydrolase</keyword>
<keyword evidence="3" id="KW-0645">Protease</keyword>
<organism evidence="12 13">
    <name type="scientific">Actomonas aquatica</name>
    <dbReference type="NCBI Taxonomy" id="2866162"/>
    <lineage>
        <taxon>Bacteria</taxon>
        <taxon>Pseudomonadati</taxon>
        <taxon>Verrucomicrobiota</taxon>
        <taxon>Opitutia</taxon>
        <taxon>Opitutales</taxon>
        <taxon>Opitutaceae</taxon>
        <taxon>Actomonas</taxon>
    </lineage>
</organism>
<dbReference type="PANTHER" id="PTHR43690">
    <property type="entry name" value="NARDILYSIN"/>
    <property type="match status" value="1"/>
</dbReference>
<dbReference type="Gene3D" id="3.30.830.10">
    <property type="entry name" value="Metalloenzyme, LuxS/M16 peptidase-like"/>
    <property type="match status" value="4"/>
</dbReference>
<evidence type="ECO:0000256" key="9">
    <source>
        <dbReference type="SAM" id="SignalP"/>
    </source>
</evidence>
<feature type="chain" id="PRO_5045584921" evidence="9">
    <location>
        <begin position="26"/>
        <end position="939"/>
    </location>
</feature>
<comment type="cofactor">
    <cofactor evidence="1">
        <name>Zn(2+)</name>
        <dbReference type="ChEBI" id="CHEBI:29105"/>
    </cofactor>
</comment>
<dbReference type="InterPro" id="IPR011249">
    <property type="entry name" value="Metalloenz_LuxS/M16"/>
</dbReference>
<evidence type="ECO:0000256" key="3">
    <source>
        <dbReference type="ARBA" id="ARBA00022670"/>
    </source>
</evidence>
<evidence type="ECO:0000313" key="13">
    <source>
        <dbReference type="Proteomes" id="UP000738431"/>
    </source>
</evidence>
<comment type="similarity">
    <text evidence="2 8">Belongs to the peptidase M16 family.</text>
</comment>
<evidence type="ECO:0000256" key="4">
    <source>
        <dbReference type="ARBA" id="ARBA00022723"/>
    </source>
</evidence>
<dbReference type="EMBL" id="CP139781">
    <property type="protein sequence ID" value="WRQ87470.1"/>
    <property type="molecule type" value="Genomic_DNA"/>
</dbReference>
<feature type="domain" description="Peptidase M16 C-terminal" evidence="11">
    <location>
        <begin position="214"/>
        <end position="393"/>
    </location>
</feature>
<dbReference type="RefSeq" id="WP_221030366.1">
    <property type="nucleotide sequence ID" value="NZ_CP139781.1"/>
</dbReference>
<evidence type="ECO:0000256" key="7">
    <source>
        <dbReference type="ARBA" id="ARBA00023049"/>
    </source>
</evidence>
<evidence type="ECO:0000256" key="8">
    <source>
        <dbReference type="RuleBase" id="RU004447"/>
    </source>
</evidence>